<feature type="compositionally biased region" description="Polar residues" evidence="1">
    <location>
        <begin position="234"/>
        <end position="255"/>
    </location>
</feature>
<name>A0AAD9VPU1_9HYME</name>
<dbReference type="AlphaFoldDB" id="A0AAD9VPU1"/>
<evidence type="ECO:0000256" key="1">
    <source>
        <dbReference type="SAM" id="MobiDB-lite"/>
    </source>
</evidence>
<proteinExistence type="predicted"/>
<comment type="caution">
    <text evidence="2">The sequence shown here is derived from an EMBL/GenBank/DDBJ whole genome shotgun (WGS) entry which is preliminary data.</text>
</comment>
<feature type="compositionally biased region" description="Polar residues" evidence="1">
    <location>
        <begin position="275"/>
        <end position="286"/>
    </location>
</feature>
<accession>A0AAD9VPU1</accession>
<reference evidence="2" key="1">
    <citation type="submission" date="2021-08" db="EMBL/GenBank/DDBJ databases">
        <authorList>
            <person name="Misof B."/>
            <person name="Oliver O."/>
            <person name="Podsiadlowski L."/>
            <person name="Donath A."/>
            <person name="Peters R."/>
            <person name="Mayer C."/>
            <person name="Rust J."/>
            <person name="Gunkel S."/>
            <person name="Lesny P."/>
            <person name="Martin S."/>
            <person name="Oeyen J.P."/>
            <person name="Petersen M."/>
            <person name="Panagiotis P."/>
            <person name="Wilbrandt J."/>
            <person name="Tanja T."/>
        </authorList>
    </citation>
    <scope>NUCLEOTIDE SEQUENCE</scope>
    <source>
        <strain evidence="2">GBR_01_08_01A</strain>
        <tissue evidence="2">Thorax + abdomen</tissue>
    </source>
</reference>
<organism evidence="2 3">
    <name type="scientific">Odynerus spinipes</name>
    <dbReference type="NCBI Taxonomy" id="1348599"/>
    <lineage>
        <taxon>Eukaryota</taxon>
        <taxon>Metazoa</taxon>
        <taxon>Ecdysozoa</taxon>
        <taxon>Arthropoda</taxon>
        <taxon>Hexapoda</taxon>
        <taxon>Insecta</taxon>
        <taxon>Pterygota</taxon>
        <taxon>Neoptera</taxon>
        <taxon>Endopterygota</taxon>
        <taxon>Hymenoptera</taxon>
        <taxon>Apocrita</taxon>
        <taxon>Aculeata</taxon>
        <taxon>Vespoidea</taxon>
        <taxon>Vespidae</taxon>
        <taxon>Eumeninae</taxon>
        <taxon>Odynerus</taxon>
    </lineage>
</organism>
<feature type="compositionally biased region" description="Basic and acidic residues" evidence="1">
    <location>
        <begin position="304"/>
        <end position="337"/>
    </location>
</feature>
<evidence type="ECO:0000313" key="2">
    <source>
        <dbReference type="EMBL" id="KAK2582558.1"/>
    </source>
</evidence>
<dbReference type="Proteomes" id="UP001258017">
    <property type="component" value="Unassembled WGS sequence"/>
</dbReference>
<feature type="region of interest" description="Disordered" evidence="1">
    <location>
        <begin position="350"/>
        <end position="369"/>
    </location>
</feature>
<keyword evidence="3" id="KW-1185">Reference proteome</keyword>
<sequence length="488" mass="56823">MDKDTALLLDDLRKKSRTLLALTTKNSEKIDKEIKRLCLQDSTFERRYEYKERQNPYLKSHSEIWKLRNDSSAINNLLCQDYHFETKNRTSVSASNMRPLERIVIPSRNLSHAHCTCVVSREPVKECYCNIEMKRTRSSRTRQKSTVSGNYGKNHICHIPLSINEANLQDISPPISCETIRRVQKLNYSPKSQFLRNVQKKIQVLKNVPFGDCPDTCPRSPYYHKLKTDKATEVDTQSRIINHSSSKPSPTNSERSVQEFVANEEERQPRREVITKSNKSVQVSSRKPSKTKLLVKKTISSKKSIPERRKEKSEKFTKSSERKESSTYRVSSEDRKESYRKRSSWVLMREKDDQEKTETSSNSETKELSKFREQNYFDTHGSSQTLVSSKSSGSLQQCLLNDRLFAEPVKRIHRKDLVVTMPPCTTIQKQRVHYFPRYVVRQEKSNCNTNYKKKRHACPLTGHAIDLGIIRSRPVLNSLALKYQKRLP</sequence>
<reference evidence="2" key="2">
    <citation type="journal article" date="2023" name="Commun. Biol.">
        <title>Intrasexual cuticular hydrocarbon dimorphism in a wasp sheds light on hydrocarbon biosynthesis genes in Hymenoptera.</title>
        <authorList>
            <person name="Moris V.C."/>
            <person name="Podsiadlowski L."/>
            <person name="Martin S."/>
            <person name="Oeyen J.P."/>
            <person name="Donath A."/>
            <person name="Petersen M."/>
            <person name="Wilbrandt J."/>
            <person name="Misof B."/>
            <person name="Liedtke D."/>
            <person name="Thamm M."/>
            <person name="Scheiner R."/>
            <person name="Schmitt T."/>
            <person name="Niehuis O."/>
        </authorList>
    </citation>
    <scope>NUCLEOTIDE SEQUENCE</scope>
    <source>
        <strain evidence="2">GBR_01_08_01A</strain>
    </source>
</reference>
<feature type="region of interest" description="Disordered" evidence="1">
    <location>
        <begin position="229"/>
        <end position="342"/>
    </location>
</feature>
<feature type="compositionally biased region" description="Basic and acidic residues" evidence="1">
    <location>
        <begin position="264"/>
        <end position="274"/>
    </location>
</feature>
<gene>
    <name evidence="2" type="ORF">KPH14_004849</name>
</gene>
<dbReference type="EMBL" id="JAIFRP010000031">
    <property type="protein sequence ID" value="KAK2582558.1"/>
    <property type="molecule type" value="Genomic_DNA"/>
</dbReference>
<protein>
    <submittedName>
        <fullName evidence="2">Uncharacterized protein</fullName>
    </submittedName>
</protein>
<evidence type="ECO:0000313" key="3">
    <source>
        <dbReference type="Proteomes" id="UP001258017"/>
    </source>
</evidence>